<dbReference type="OrthoDB" id="10591715at2759"/>
<protein>
    <submittedName>
        <fullName evidence="2">Uncharacterized protein</fullName>
    </submittedName>
</protein>
<feature type="compositionally biased region" description="Polar residues" evidence="1">
    <location>
        <begin position="344"/>
        <end position="354"/>
    </location>
</feature>
<evidence type="ECO:0000313" key="2">
    <source>
        <dbReference type="EMBL" id="OMJ22790.1"/>
    </source>
</evidence>
<accession>A0A1R1Y7E6</accession>
<evidence type="ECO:0000256" key="1">
    <source>
        <dbReference type="SAM" id="MobiDB-lite"/>
    </source>
</evidence>
<reference evidence="3" key="1">
    <citation type="submission" date="2017-01" db="EMBL/GenBank/DDBJ databases">
        <authorList>
            <person name="Wang Y."/>
            <person name="White M."/>
            <person name="Kvist S."/>
            <person name="Moncalvo J.-M."/>
        </authorList>
    </citation>
    <scope>NUCLEOTIDE SEQUENCE [LARGE SCALE GENOMIC DNA]</scope>
    <source>
        <strain evidence="3">ID-206-W2</strain>
    </source>
</reference>
<gene>
    <name evidence="2" type="ORF">AYI69_g5262</name>
</gene>
<name>A0A1R1Y7E6_9FUNG</name>
<feature type="compositionally biased region" description="Polar residues" evidence="1">
    <location>
        <begin position="361"/>
        <end position="371"/>
    </location>
</feature>
<organism evidence="2 3">
    <name type="scientific">Smittium culicis</name>
    <dbReference type="NCBI Taxonomy" id="133412"/>
    <lineage>
        <taxon>Eukaryota</taxon>
        <taxon>Fungi</taxon>
        <taxon>Fungi incertae sedis</taxon>
        <taxon>Zoopagomycota</taxon>
        <taxon>Kickxellomycotina</taxon>
        <taxon>Harpellomycetes</taxon>
        <taxon>Harpellales</taxon>
        <taxon>Legeriomycetaceae</taxon>
        <taxon>Smittium</taxon>
    </lineage>
</organism>
<sequence>MEWSLMEKLDTFITSKKPEKRSKIPKSFCGRQQISAQNGTYSKISQALTAEAVQISVTSGLIRLVDRIPSWGPPRNGSICVDQTGNRTNESQNGNADVDMQNFLEEGFHDLTGPRRFIYAYPDTQDAQEVSLILVERVILPVPCAPDWNFTKPPHFHQGPTTSSDLSSITGYAILGVPRRPTDLEESKEALELFNAGKITLNGLASFIGKFQPISVALLPGRLMLRRPQELKNTTLKSYQTFTTLNAMFGPHDVDLFASNKNKKLKAKSLLQLAPGYQDSRNKLAVGQLEWVEEPIRFPEMEFNLASASESQTGTTDSNSEFSSMEISDMVPRPYEFINFPTASVSSENSNNLPQKRKIASNRQQALDSND</sequence>
<feature type="region of interest" description="Disordered" evidence="1">
    <location>
        <begin position="344"/>
        <end position="371"/>
    </location>
</feature>
<feature type="non-terminal residue" evidence="2">
    <location>
        <position position="371"/>
    </location>
</feature>
<dbReference type="Proteomes" id="UP000187429">
    <property type="component" value="Unassembled WGS sequence"/>
</dbReference>
<keyword evidence="3" id="KW-1185">Reference proteome</keyword>
<proteinExistence type="predicted"/>
<comment type="caution">
    <text evidence="2">The sequence shown here is derived from an EMBL/GenBank/DDBJ whole genome shotgun (WGS) entry which is preliminary data.</text>
</comment>
<dbReference type="EMBL" id="LSSM01002164">
    <property type="protein sequence ID" value="OMJ22790.1"/>
    <property type="molecule type" value="Genomic_DNA"/>
</dbReference>
<dbReference type="AlphaFoldDB" id="A0A1R1Y7E6"/>
<evidence type="ECO:0000313" key="3">
    <source>
        <dbReference type="Proteomes" id="UP000187429"/>
    </source>
</evidence>